<comment type="caution">
    <text evidence="10">The sequence shown here is derived from an EMBL/GenBank/DDBJ whole genome shotgun (WGS) entry which is preliminary data.</text>
</comment>
<name>A0A9W7A4J6_9STRA</name>
<accession>A0A9W7A4J6</accession>
<keyword evidence="4 7" id="KW-0508">mRNA splicing</keyword>
<dbReference type="InterPro" id="IPR035979">
    <property type="entry name" value="RBD_domain_sf"/>
</dbReference>
<evidence type="ECO:0000256" key="6">
    <source>
        <dbReference type="PROSITE-ProRule" id="PRU00176"/>
    </source>
</evidence>
<dbReference type="OrthoDB" id="201398at2759"/>
<keyword evidence="6 7" id="KW-0694">RNA-binding</keyword>
<dbReference type="InterPro" id="IPR000504">
    <property type="entry name" value="RRM_dom"/>
</dbReference>
<evidence type="ECO:0000313" key="11">
    <source>
        <dbReference type="Proteomes" id="UP001165085"/>
    </source>
</evidence>
<dbReference type="GO" id="GO:0005846">
    <property type="term" value="C:nuclear cap binding complex"/>
    <property type="evidence" value="ECO:0007669"/>
    <property type="project" value="InterPro"/>
</dbReference>
<dbReference type="GO" id="GO:0005634">
    <property type="term" value="C:nucleus"/>
    <property type="evidence" value="ECO:0007669"/>
    <property type="project" value="UniProtKB-SubCell"/>
</dbReference>
<dbReference type="Gene3D" id="3.30.70.330">
    <property type="match status" value="1"/>
</dbReference>
<feature type="compositionally biased region" description="Basic and acidic residues" evidence="8">
    <location>
        <begin position="173"/>
        <end position="188"/>
    </location>
</feature>
<feature type="region of interest" description="Disordered" evidence="8">
    <location>
        <begin position="128"/>
        <end position="217"/>
    </location>
</feature>
<protein>
    <recommendedName>
        <fullName evidence="7">Nuclear cap-binding protein subunit 2</fullName>
    </recommendedName>
    <alternativeName>
        <fullName evidence="7">20 kDa nuclear cap-binding protein</fullName>
    </alternativeName>
</protein>
<dbReference type="PANTHER" id="PTHR18847:SF0">
    <property type="entry name" value="NUCLEAR CAP-BINDING PROTEIN SUBUNIT 2"/>
    <property type="match status" value="1"/>
</dbReference>
<comment type="subcellular location">
    <subcellularLocation>
        <location evidence="1 7">Nucleus</location>
    </subcellularLocation>
</comment>
<dbReference type="AlphaFoldDB" id="A0A9W7A4J6"/>
<reference evidence="11" key="1">
    <citation type="journal article" date="2023" name="Commun. Biol.">
        <title>Genome analysis of Parmales, the sister group of diatoms, reveals the evolutionary specialization of diatoms from phago-mixotrophs to photoautotrophs.</title>
        <authorList>
            <person name="Ban H."/>
            <person name="Sato S."/>
            <person name="Yoshikawa S."/>
            <person name="Yamada K."/>
            <person name="Nakamura Y."/>
            <person name="Ichinomiya M."/>
            <person name="Sato N."/>
            <person name="Blanc-Mathieu R."/>
            <person name="Endo H."/>
            <person name="Kuwata A."/>
            <person name="Ogata H."/>
        </authorList>
    </citation>
    <scope>NUCLEOTIDE SEQUENCE [LARGE SCALE GENOMIC DNA]</scope>
    <source>
        <strain evidence="11">NIES 3701</strain>
    </source>
</reference>
<keyword evidence="5 7" id="KW-0539">Nucleus</keyword>
<dbReference type="EMBL" id="BRXY01000090">
    <property type="protein sequence ID" value="GMH63976.1"/>
    <property type="molecule type" value="Genomic_DNA"/>
</dbReference>
<evidence type="ECO:0000256" key="2">
    <source>
        <dbReference type="ARBA" id="ARBA00010725"/>
    </source>
</evidence>
<dbReference type="PROSITE" id="PS50102">
    <property type="entry name" value="RRM"/>
    <property type="match status" value="1"/>
</dbReference>
<dbReference type="SMART" id="SM00360">
    <property type="entry name" value="RRM"/>
    <property type="match status" value="1"/>
</dbReference>
<evidence type="ECO:0000256" key="4">
    <source>
        <dbReference type="ARBA" id="ARBA00023187"/>
    </source>
</evidence>
<sequence length="217" mass="24179">MSIKYGSEILFKSETNVYLDRKYYADIASQLEVSRLSSTVYVGNLIFDPEPTPEDLIHAHFSMAGPVDKIIMGINRNTKMPCGFCFVVYENIASAREAVTMLNGTRLWKVDGSGHGIIRVELDPGFKSGRQFGRGSSGAQVRSDRQNNHSSGQKRRRDPVDAGGAGAYGPPSTEKKKEGEELEVKAEKEETEEKEGEQQMEDSNPSKRRRVDNEEAE</sequence>
<keyword evidence="3 7" id="KW-0507">mRNA processing</keyword>
<dbReference type="InterPro" id="IPR012677">
    <property type="entry name" value="Nucleotide-bd_a/b_plait_sf"/>
</dbReference>
<evidence type="ECO:0000256" key="5">
    <source>
        <dbReference type="ARBA" id="ARBA00023242"/>
    </source>
</evidence>
<dbReference type="SUPFAM" id="SSF54928">
    <property type="entry name" value="RNA-binding domain, RBD"/>
    <property type="match status" value="1"/>
</dbReference>
<comment type="similarity">
    <text evidence="2 7">Belongs to the RRM NCBP2 family.</text>
</comment>
<evidence type="ECO:0000256" key="8">
    <source>
        <dbReference type="SAM" id="MobiDB-lite"/>
    </source>
</evidence>
<dbReference type="PANTHER" id="PTHR18847">
    <property type="entry name" value="20 KD NUCLEAR CAP BINDING PROTEIN"/>
    <property type="match status" value="1"/>
</dbReference>
<organism evidence="10 11">
    <name type="scientific">Triparma strigata</name>
    <dbReference type="NCBI Taxonomy" id="1606541"/>
    <lineage>
        <taxon>Eukaryota</taxon>
        <taxon>Sar</taxon>
        <taxon>Stramenopiles</taxon>
        <taxon>Ochrophyta</taxon>
        <taxon>Bolidophyceae</taxon>
        <taxon>Parmales</taxon>
        <taxon>Triparmaceae</taxon>
        <taxon>Triparma</taxon>
    </lineage>
</organism>
<evidence type="ECO:0000313" key="10">
    <source>
        <dbReference type="EMBL" id="GMH63976.1"/>
    </source>
</evidence>
<dbReference type="Pfam" id="PF00076">
    <property type="entry name" value="RRM_1"/>
    <property type="match status" value="1"/>
</dbReference>
<evidence type="ECO:0000259" key="9">
    <source>
        <dbReference type="PROSITE" id="PS50102"/>
    </source>
</evidence>
<feature type="compositionally biased region" description="Acidic residues" evidence="8">
    <location>
        <begin position="189"/>
        <end position="200"/>
    </location>
</feature>
<gene>
    <name evidence="10" type="ORF">TrST_g7699</name>
</gene>
<feature type="domain" description="RRM" evidence="9">
    <location>
        <begin position="38"/>
        <end position="125"/>
    </location>
</feature>
<evidence type="ECO:0000256" key="7">
    <source>
        <dbReference type="RuleBase" id="RU364036"/>
    </source>
</evidence>
<dbReference type="Proteomes" id="UP001165085">
    <property type="component" value="Unassembled WGS sequence"/>
</dbReference>
<dbReference type="GO" id="GO:0045292">
    <property type="term" value="P:mRNA cis splicing, via spliceosome"/>
    <property type="evidence" value="ECO:0007669"/>
    <property type="project" value="InterPro"/>
</dbReference>
<evidence type="ECO:0000256" key="3">
    <source>
        <dbReference type="ARBA" id="ARBA00022664"/>
    </source>
</evidence>
<evidence type="ECO:0000256" key="1">
    <source>
        <dbReference type="ARBA" id="ARBA00004123"/>
    </source>
</evidence>
<proteinExistence type="inferred from homology"/>
<keyword evidence="11" id="KW-1185">Reference proteome</keyword>
<dbReference type="GO" id="GO:0000339">
    <property type="term" value="F:RNA cap binding"/>
    <property type="evidence" value="ECO:0007669"/>
    <property type="project" value="InterPro"/>
</dbReference>
<dbReference type="InterPro" id="IPR027157">
    <property type="entry name" value="NCBP2"/>
</dbReference>